<keyword evidence="5 7" id="KW-0548">Nucleotidyltransferase</keyword>
<evidence type="ECO:0000256" key="3">
    <source>
        <dbReference type="ARBA" id="ARBA00009789"/>
    </source>
</evidence>
<accession>A0A9D2MPV5</accession>
<name>A0A9D2MPV5_9FIRM</name>
<comment type="function">
    <text evidence="7">Catalyzes the formation of 4-diphosphocytidyl-2-C-methyl-D-erythritol from CTP and 2-C-methyl-D-erythritol 4-phosphate (MEP).</text>
</comment>
<dbReference type="InterPro" id="IPR001228">
    <property type="entry name" value="IspD"/>
</dbReference>
<evidence type="ECO:0000256" key="7">
    <source>
        <dbReference type="HAMAP-Rule" id="MF_00108"/>
    </source>
</evidence>
<comment type="similarity">
    <text evidence="3 7">Belongs to the IspD/TarI cytidylyltransferase family. IspD subfamily.</text>
</comment>
<dbReference type="PROSITE" id="PS01295">
    <property type="entry name" value="ISPD"/>
    <property type="match status" value="1"/>
</dbReference>
<dbReference type="CDD" id="cd02516">
    <property type="entry name" value="CDP-ME_synthetase"/>
    <property type="match status" value="1"/>
</dbReference>
<protein>
    <recommendedName>
        <fullName evidence="7">2-C-methyl-D-erythritol 4-phosphate cytidylyltransferase</fullName>
        <ecNumber evidence="7">2.7.7.60</ecNumber>
    </recommendedName>
    <alternativeName>
        <fullName evidence="7">4-diphosphocytidyl-2C-methyl-D-erythritol synthase</fullName>
    </alternativeName>
    <alternativeName>
        <fullName evidence="7">MEP cytidylyltransferase</fullName>
        <shortName evidence="7">MCT</shortName>
    </alternativeName>
</protein>
<evidence type="ECO:0000256" key="4">
    <source>
        <dbReference type="ARBA" id="ARBA00022679"/>
    </source>
</evidence>
<comment type="catalytic activity">
    <reaction evidence="1 7">
        <text>2-C-methyl-D-erythritol 4-phosphate + CTP + H(+) = 4-CDP-2-C-methyl-D-erythritol + diphosphate</text>
        <dbReference type="Rhea" id="RHEA:13429"/>
        <dbReference type="ChEBI" id="CHEBI:15378"/>
        <dbReference type="ChEBI" id="CHEBI:33019"/>
        <dbReference type="ChEBI" id="CHEBI:37563"/>
        <dbReference type="ChEBI" id="CHEBI:57823"/>
        <dbReference type="ChEBI" id="CHEBI:58262"/>
        <dbReference type="EC" id="2.7.7.60"/>
    </reaction>
</comment>
<proteinExistence type="inferred from homology"/>
<evidence type="ECO:0000256" key="5">
    <source>
        <dbReference type="ARBA" id="ARBA00022695"/>
    </source>
</evidence>
<feature type="site" description="Transition state stabilizer" evidence="7">
    <location>
        <position position="18"/>
    </location>
</feature>
<dbReference type="InterPro" id="IPR034683">
    <property type="entry name" value="IspD/TarI"/>
</dbReference>
<reference evidence="8" key="2">
    <citation type="submission" date="2021-04" db="EMBL/GenBank/DDBJ databases">
        <authorList>
            <person name="Gilroy R."/>
        </authorList>
    </citation>
    <scope>NUCLEOTIDE SEQUENCE</scope>
    <source>
        <strain evidence="8">USAMLcec3-2134</strain>
    </source>
</reference>
<feature type="site" description="Positions MEP for the nucleophilic attack" evidence="7">
    <location>
        <position position="165"/>
    </location>
</feature>
<dbReference type="EMBL" id="DWXE01000015">
    <property type="protein sequence ID" value="HJB90707.1"/>
    <property type="molecule type" value="Genomic_DNA"/>
</dbReference>
<feature type="site" description="Positions MEP for the nucleophilic attack" evidence="7">
    <location>
        <position position="229"/>
    </location>
</feature>
<dbReference type="InterPro" id="IPR018294">
    <property type="entry name" value="ISPD_synthase_CS"/>
</dbReference>
<feature type="site" description="Transition state stabilizer" evidence="7">
    <location>
        <position position="25"/>
    </location>
</feature>
<organism evidence="8 9">
    <name type="scientific">Candidatus Eisenbergiella merdigallinarum</name>
    <dbReference type="NCBI Taxonomy" id="2838552"/>
    <lineage>
        <taxon>Bacteria</taxon>
        <taxon>Bacillati</taxon>
        <taxon>Bacillota</taxon>
        <taxon>Clostridia</taxon>
        <taxon>Lachnospirales</taxon>
        <taxon>Lachnospiraceae</taxon>
        <taxon>Eisenbergiella</taxon>
    </lineage>
</organism>
<evidence type="ECO:0000256" key="2">
    <source>
        <dbReference type="ARBA" id="ARBA00004787"/>
    </source>
</evidence>
<dbReference type="InterPro" id="IPR050088">
    <property type="entry name" value="IspD/TarI_cytidylyltransf_bact"/>
</dbReference>
<sequence>MEKKFCTAVVLAAGQGKRMGTKVAKQYLEIGGRPLLYYALEAFERSPLVDAIVLVVGSGEQVSYCRTEIVDAYGFKKVGRIIPGGKERYDSVFCALTEIARGMDPAAREGYVLIHDGARPAVDEGIISRCLESAKRDGACVAAVPSKDTVKLADENGFAAVTPPRDRVWIVQTPQAFEFPLIYGAYRRMKNSVQRLEQEGIRITDDAMVVETFTDKKVKLVEGSYENIKVTTPEDLGMVETFLGLRAPR</sequence>
<evidence type="ECO:0000313" key="9">
    <source>
        <dbReference type="Proteomes" id="UP000886883"/>
    </source>
</evidence>
<keyword evidence="4 7" id="KW-0808">Transferase</keyword>
<dbReference type="InterPro" id="IPR029044">
    <property type="entry name" value="Nucleotide-diphossugar_trans"/>
</dbReference>
<evidence type="ECO:0000313" key="8">
    <source>
        <dbReference type="EMBL" id="HJB90707.1"/>
    </source>
</evidence>
<dbReference type="PANTHER" id="PTHR32125:SF4">
    <property type="entry name" value="2-C-METHYL-D-ERYTHRITOL 4-PHOSPHATE CYTIDYLYLTRANSFERASE, CHLOROPLASTIC"/>
    <property type="match status" value="1"/>
</dbReference>
<comment type="pathway">
    <text evidence="2 7">Isoprenoid biosynthesis; isopentenyl diphosphate biosynthesis via DXP pathway; isopentenyl diphosphate from 1-deoxy-D-xylulose 5-phosphate: step 2/6.</text>
</comment>
<evidence type="ECO:0000256" key="6">
    <source>
        <dbReference type="ARBA" id="ARBA00023229"/>
    </source>
</evidence>
<reference evidence="8" key="1">
    <citation type="journal article" date="2021" name="PeerJ">
        <title>Extensive microbial diversity within the chicken gut microbiome revealed by metagenomics and culture.</title>
        <authorList>
            <person name="Gilroy R."/>
            <person name="Ravi A."/>
            <person name="Getino M."/>
            <person name="Pursley I."/>
            <person name="Horton D.L."/>
            <person name="Alikhan N.F."/>
            <person name="Baker D."/>
            <person name="Gharbi K."/>
            <person name="Hall N."/>
            <person name="Watson M."/>
            <person name="Adriaenssens E.M."/>
            <person name="Foster-Nyarko E."/>
            <person name="Jarju S."/>
            <person name="Secka A."/>
            <person name="Antonio M."/>
            <person name="Oren A."/>
            <person name="Chaudhuri R.R."/>
            <person name="La Ragione R."/>
            <person name="Hildebrand F."/>
            <person name="Pallen M.J."/>
        </authorList>
    </citation>
    <scope>NUCLEOTIDE SEQUENCE</scope>
    <source>
        <strain evidence="8">USAMLcec3-2134</strain>
    </source>
</reference>
<evidence type="ECO:0000256" key="1">
    <source>
        <dbReference type="ARBA" id="ARBA00001282"/>
    </source>
</evidence>
<dbReference type="Pfam" id="PF01128">
    <property type="entry name" value="IspD"/>
    <property type="match status" value="1"/>
</dbReference>
<dbReference type="SUPFAM" id="SSF53448">
    <property type="entry name" value="Nucleotide-diphospho-sugar transferases"/>
    <property type="match status" value="1"/>
</dbReference>
<dbReference type="EC" id="2.7.7.60" evidence="7"/>
<dbReference type="Proteomes" id="UP000886883">
    <property type="component" value="Unassembled WGS sequence"/>
</dbReference>
<keyword evidence="6 7" id="KW-0414">Isoprene biosynthesis</keyword>
<gene>
    <name evidence="7 8" type="primary">ispD</name>
    <name evidence="8" type="ORF">H9763_04475</name>
</gene>
<dbReference type="GO" id="GO:0050518">
    <property type="term" value="F:2-C-methyl-D-erythritol 4-phosphate cytidylyltransferase activity"/>
    <property type="evidence" value="ECO:0007669"/>
    <property type="project" value="UniProtKB-UniRule"/>
</dbReference>
<comment type="caution">
    <text evidence="8">The sequence shown here is derived from an EMBL/GenBank/DDBJ whole genome shotgun (WGS) entry which is preliminary data.</text>
</comment>
<dbReference type="FunFam" id="3.90.550.10:FF:000003">
    <property type="entry name" value="2-C-methyl-D-erythritol 4-phosphate cytidylyltransferase"/>
    <property type="match status" value="1"/>
</dbReference>
<dbReference type="Gene3D" id="3.90.550.10">
    <property type="entry name" value="Spore Coat Polysaccharide Biosynthesis Protein SpsA, Chain A"/>
    <property type="match status" value="1"/>
</dbReference>
<dbReference type="HAMAP" id="MF_00108">
    <property type="entry name" value="IspD"/>
    <property type="match status" value="1"/>
</dbReference>
<dbReference type="NCBIfam" id="TIGR00453">
    <property type="entry name" value="ispD"/>
    <property type="match status" value="1"/>
</dbReference>
<dbReference type="AlphaFoldDB" id="A0A9D2MPV5"/>
<dbReference type="GO" id="GO:0019288">
    <property type="term" value="P:isopentenyl diphosphate biosynthetic process, methylerythritol 4-phosphate pathway"/>
    <property type="evidence" value="ECO:0007669"/>
    <property type="project" value="UniProtKB-UniRule"/>
</dbReference>
<dbReference type="PANTHER" id="PTHR32125">
    <property type="entry name" value="2-C-METHYL-D-ERYTHRITOL 4-PHOSPHATE CYTIDYLYLTRANSFERASE, CHLOROPLASTIC"/>
    <property type="match status" value="1"/>
</dbReference>